<accession>A0A7Z9BJ29</accession>
<dbReference type="EMBL" id="CZCU02000111">
    <property type="protein sequence ID" value="VXD15166.1"/>
    <property type="molecule type" value="Genomic_DNA"/>
</dbReference>
<dbReference type="Proteomes" id="UP000184550">
    <property type="component" value="Unassembled WGS sequence"/>
</dbReference>
<name>A0A7Z9BJ29_9CYAN</name>
<sequence length="55" mass="6215">MLTVLAVVIPSGSGLGADPLRRLLLLKFTIARVFIDQMINFNRFHLQFTRGMIIV</sequence>
<evidence type="ECO:0000313" key="2">
    <source>
        <dbReference type="Proteomes" id="UP000184550"/>
    </source>
</evidence>
<dbReference type="AlphaFoldDB" id="A0A7Z9BJ29"/>
<gene>
    <name evidence="1" type="ORF">PL8927_380079</name>
</gene>
<organism evidence="1 2">
    <name type="scientific">Planktothrix serta PCC 8927</name>
    <dbReference type="NCBI Taxonomy" id="671068"/>
    <lineage>
        <taxon>Bacteria</taxon>
        <taxon>Bacillati</taxon>
        <taxon>Cyanobacteriota</taxon>
        <taxon>Cyanophyceae</taxon>
        <taxon>Oscillatoriophycideae</taxon>
        <taxon>Oscillatoriales</taxon>
        <taxon>Microcoleaceae</taxon>
        <taxon>Planktothrix</taxon>
    </lineage>
</organism>
<proteinExistence type="predicted"/>
<evidence type="ECO:0000313" key="1">
    <source>
        <dbReference type="EMBL" id="VXD15166.1"/>
    </source>
</evidence>
<reference evidence="1" key="1">
    <citation type="submission" date="2019-10" db="EMBL/GenBank/DDBJ databases">
        <authorList>
            <consortium name="Genoscope - CEA"/>
            <person name="William W."/>
        </authorList>
    </citation>
    <scope>NUCLEOTIDE SEQUENCE [LARGE SCALE GENOMIC DNA]</scope>
    <source>
        <strain evidence="1">BBR_PRJEB10992</strain>
    </source>
</reference>
<protein>
    <submittedName>
        <fullName evidence="1">Uncharacterized protein</fullName>
    </submittedName>
</protein>
<keyword evidence="2" id="KW-1185">Reference proteome</keyword>
<comment type="caution">
    <text evidence="1">The sequence shown here is derived from an EMBL/GenBank/DDBJ whole genome shotgun (WGS) entry which is preliminary data.</text>
</comment>